<dbReference type="KEGG" id="vg:4818242"/>
<dbReference type="RefSeq" id="YP_001039791.1">
    <property type="nucleotide sequence ID" value="NC_009015.1"/>
</dbReference>
<proteinExistence type="predicted"/>
<sequence>MSAIFQQFACGVLMNVETGQHAGQEATGTAPLDKELVETDPALPEPPAADTTPVDPAPTEAATKATKTAKV</sequence>
<protein>
    <submittedName>
        <fullName evidence="2">Uncharacterized protein</fullName>
    </submittedName>
</protein>
<dbReference type="EMBL" id="EF153632">
    <property type="protein sequence ID" value="ABL96838.1"/>
    <property type="molecule type" value="Genomic_DNA"/>
</dbReference>
<keyword evidence="3" id="KW-1185">Reference proteome</keyword>
<evidence type="ECO:0000313" key="3">
    <source>
        <dbReference type="Proteomes" id="UP000001793"/>
    </source>
</evidence>
<accession>A1Z011</accession>
<feature type="region of interest" description="Disordered" evidence="1">
    <location>
        <begin position="21"/>
        <end position="71"/>
    </location>
</feature>
<dbReference type="Proteomes" id="UP000001793">
    <property type="component" value="Segment"/>
</dbReference>
<gene>
    <name evidence="2" type="ORF">BcepF1.107</name>
</gene>
<evidence type="ECO:0000256" key="1">
    <source>
        <dbReference type="SAM" id="MobiDB-lite"/>
    </source>
</evidence>
<feature type="compositionally biased region" description="Low complexity" evidence="1">
    <location>
        <begin position="48"/>
        <end position="71"/>
    </location>
</feature>
<organism evidence="2 3">
    <name type="scientific">Burkholderia phage BcepF1</name>
    <dbReference type="NCBI Taxonomy" id="2886897"/>
    <lineage>
        <taxon>Viruses</taxon>
        <taxon>Duplodnaviria</taxon>
        <taxon>Heunggongvirae</taxon>
        <taxon>Uroviricota</taxon>
        <taxon>Caudoviricetes</taxon>
        <taxon>Lindbergviridae</taxon>
        <taxon>Bcepfunavirus</taxon>
        <taxon>Bcepfunavirus bcepF1</taxon>
    </lineage>
</organism>
<name>A1Z011_9CAUD</name>
<dbReference type="GeneID" id="4818242"/>
<reference evidence="2 3" key="1">
    <citation type="submission" date="2006-12" db="EMBL/GenBank/DDBJ databases">
        <title>Genomic analysis of Burkholderia ambifaria phage BcepF1, a member of the Bcep781- like phage supergroup.</title>
        <authorList>
            <person name="Summer E.J."/>
            <person name="Robinson S."/>
            <person name="Haines C."/>
            <person name="Adams B."/>
            <person name="Daggett M."/>
            <person name="Landua J."/>
            <person name="Swanson S."/>
            <person name="Vorndam W."/>
            <person name="Morrison W."/>
            <person name="Nail K."/>
            <person name="Gonzalez C."/>
            <person name="Young R."/>
        </authorList>
    </citation>
    <scope>NUCLEOTIDE SEQUENCE [LARGE SCALE GENOMIC DNA]</scope>
</reference>
<evidence type="ECO:0000313" key="2">
    <source>
        <dbReference type="EMBL" id="ABL96838.1"/>
    </source>
</evidence>